<dbReference type="CDD" id="cd01639">
    <property type="entry name" value="IMPase"/>
    <property type="match status" value="1"/>
</dbReference>
<evidence type="ECO:0000256" key="6">
    <source>
        <dbReference type="ARBA" id="ARBA00022842"/>
    </source>
</evidence>
<proteinExistence type="inferred from homology"/>
<dbReference type="PANTHER" id="PTHR20854">
    <property type="entry name" value="INOSITOL MONOPHOSPHATASE"/>
    <property type="match status" value="1"/>
</dbReference>
<organism evidence="9">
    <name type="scientific">Ignavibacterium album</name>
    <dbReference type="NCBI Taxonomy" id="591197"/>
    <lineage>
        <taxon>Bacteria</taxon>
        <taxon>Pseudomonadati</taxon>
        <taxon>Ignavibacteriota</taxon>
        <taxon>Ignavibacteria</taxon>
        <taxon>Ignavibacteriales</taxon>
        <taxon>Ignavibacteriaceae</taxon>
        <taxon>Ignavibacterium</taxon>
    </lineage>
</organism>
<dbReference type="PRINTS" id="PR00377">
    <property type="entry name" value="IMPHPHTASES"/>
</dbReference>
<keyword evidence="6 7" id="KW-0460">Magnesium</keyword>
<comment type="cofactor">
    <cofactor evidence="2 7 8">
        <name>Mg(2+)</name>
        <dbReference type="ChEBI" id="CHEBI:18420"/>
    </cofactor>
</comment>
<dbReference type="InterPro" id="IPR020583">
    <property type="entry name" value="Inositol_monoP_metal-BS"/>
</dbReference>
<name>A0A832DEG2_9BACT</name>
<dbReference type="GO" id="GO:0046854">
    <property type="term" value="P:phosphatidylinositol phosphate biosynthetic process"/>
    <property type="evidence" value="ECO:0007669"/>
    <property type="project" value="InterPro"/>
</dbReference>
<dbReference type="InterPro" id="IPR033942">
    <property type="entry name" value="IMPase"/>
</dbReference>
<comment type="caution">
    <text evidence="9">The sequence shown here is derived from an EMBL/GenBank/DDBJ whole genome shotgun (WGS) entry which is preliminary data.</text>
</comment>
<dbReference type="PRINTS" id="PR01959">
    <property type="entry name" value="SBIMPHPHTASE"/>
</dbReference>
<dbReference type="FunFam" id="3.30.540.10:FF:000003">
    <property type="entry name" value="Inositol-1-monophosphatase"/>
    <property type="match status" value="1"/>
</dbReference>
<dbReference type="Gene3D" id="3.40.190.80">
    <property type="match status" value="1"/>
</dbReference>
<evidence type="ECO:0000256" key="1">
    <source>
        <dbReference type="ARBA" id="ARBA00001033"/>
    </source>
</evidence>
<accession>A0A832DEG2</accession>
<dbReference type="PROSITE" id="PS00630">
    <property type="entry name" value="IMP_2"/>
    <property type="match status" value="1"/>
</dbReference>
<evidence type="ECO:0000256" key="7">
    <source>
        <dbReference type="PIRSR" id="PIRSR600760-2"/>
    </source>
</evidence>
<dbReference type="FunFam" id="3.40.190.80:FF:000002">
    <property type="entry name" value="Inositol-1-monophosphatase"/>
    <property type="match status" value="1"/>
</dbReference>
<feature type="binding site" evidence="7">
    <location>
        <position position="208"/>
    </location>
    <ligand>
        <name>Mg(2+)</name>
        <dbReference type="ChEBI" id="CHEBI:18420"/>
        <label>1</label>
        <note>catalytic</note>
    </ligand>
</feature>
<feature type="binding site" evidence="7">
    <location>
        <position position="80"/>
    </location>
    <ligand>
        <name>Mg(2+)</name>
        <dbReference type="ChEBI" id="CHEBI:18420"/>
        <label>1</label>
        <note>catalytic</note>
    </ligand>
</feature>
<dbReference type="Pfam" id="PF00459">
    <property type="entry name" value="Inositol_P"/>
    <property type="match status" value="1"/>
</dbReference>
<reference evidence="9" key="1">
    <citation type="journal article" date="2020" name="mSystems">
        <title>Genome- and Community-Level Interaction Insights into Carbon Utilization and Element Cycling Functions of Hydrothermarchaeota in Hydrothermal Sediment.</title>
        <authorList>
            <person name="Zhou Z."/>
            <person name="Liu Y."/>
            <person name="Xu W."/>
            <person name="Pan J."/>
            <person name="Luo Z.H."/>
            <person name="Li M."/>
        </authorList>
    </citation>
    <scope>NUCLEOTIDE SEQUENCE [LARGE SCALE GENOMIC DNA]</scope>
    <source>
        <strain evidence="9">SpSt-500</strain>
    </source>
</reference>
<evidence type="ECO:0000256" key="3">
    <source>
        <dbReference type="ARBA" id="ARBA00009759"/>
    </source>
</evidence>
<dbReference type="EMBL" id="DSVI01000004">
    <property type="protein sequence ID" value="HGT46678.1"/>
    <property type="molecule type" value="Genomic_DNA"/>
</dbReference>
<comment type="similarity">
    <text evidence="3 8">Belongs to the inositol monophosphatase superfamily.</text>
</comment>
<gene>
    <name evidence="9" type="ORF">ENS56_01425</name>
</gene>
<dbReference type="GO" id="GO:0046872">
    <property type="term" value="F:metal ion binding"/>
    <property type="evidence" value="ECO:0007669"/>
    <property type="project" value="UniProtKB-KW"/>
</dbReference>
<evidence type="ECO:0000256" key="5">
    <source>
        <dbReference type="ARBA" id="ARBA00022801"/>
    </source>
</evidence>
<dbReference type="Gene3D" id="3.30.540.10">
    <property type="entry name" value="Fructose-1,6-Bisphosphatase, subunit A, domain 1"/>
    <property type="match status" value="1"/>
</dbReference>
<evidence type="ECO:0000256" key="4">
    <source>
        <dbReference type="ARBA" id="ARBA00022723"/>
    </source>
</evidence>
<dbReference type="InterPro" id="IPR022337">
    <property type="entry name" value="Inositol_monophosphatase_SuhB"/>
</dbReference>
<keyword evidence="5 8" id="KW-0378">Hydrolase</keyword>
<dbReference type="SUPFAM" id="SSF56655">
    <property type="entry name" value="Carbohydrate phosphatase"/>
    <property type="match status" value="1"/>
</dbReference>
<feature type="binding site" evidence="7">
    <location>
        <position position="83"/>
    </location>
    <ligand>
        <name>Mg(2+)</name>
        <dbReference type="ChEBI" id="CHEBI:18420"/>
        <label>1</label>
        <note>catalytic</note>
    </ligand>
</feature>
<feature type="binding site" evidence="7">
    <location>
        <position position="82"/>
    </location>
    <ligand>
        <name>Mg(2+)</name>
        <dbReference type="ChEBI" id="CHEBI:18420"/>
        <label>1</label>
        <note>catalytic</note>
    </ligand>
</feature>
<comment type="catalytic activity">
    <reaction evidence="1 8">
        <text>a myo-inositol phosphate + H2O = myo-inositol + phosphate</text>
        <dbReference type="Rhea" id="RHEA:24056"/>
        <dbReference type="ChEBI" id="CHEBI:15377"/>
        <dbReference type="ChEBI" id="CHEBI:17268"/>
        <dbReference type="ChEBI" id="CHEBI:43474"/>
        <dbReference type="ChEBI" id="CHEBI:84139"/>
        <dbReference type="EC" id="3.1.3.25"/>
    </reaction>
</comment>
<dbReference type="InterPro" id="IPR020550">
    <property type="entry name" value="Inositol_monophosphatase_CS"/>
</dbReference>
<feature type="binding site" evidence="7">
    <location>
        <position position="64"/>
    </location>
    <ligand>
        <name>Mg(2+)</name>
        <dbReference type="ChEBI" id="CHEBI:18420"/>
        <label>1</label>
        <note>catalytic</note>
    </ligand>
</feature>
<keyword evidence="4 7" id="KW-0479">Metal-binding</keyword>
<evidence type="ECO:0000256" key="2">
    <source>
        <dbReference type="ARBA" id="ARBA00001946"/>
    </source>
</evidence>
<dbReference type="EC" id="3.1.3.25" evidence="8"/>
<dbReference type="GO" id="GO:0007165">
    <property type="term" value="P:signal transduction"/>
    <property type="evidence" value="ECO:0007669"/>
    <property type="project" value="TreeGrafter"/>
</dbReference>
<dbReference type="GO" id="GO:0006020">
    <property type="term" value="P:inositol metabolic process"/>
    <property type="evidence" value="ECO:0007669"/>
    <property type="project" value="TreeGrafter"/>
</dbReference>
<evidence type="ECO:0000313" key="9">
    <source>
        <dbReference type="EMBL" id="HGT46678.1"/>
    </source>
</evidence>
<dbReference type="InterPro" id="IPR000760">
    <property type="entry name" value="Inositol_monophosphatase-like"/>
</dbReference>
<dbReference type="PANTHER" id="PTHR20854:SF4">
    <property type="entry name" value="INOSITOL-1-MONOPHOSPHATASE-RELATED"/>
    <property type="match status" value="1"/>
</dbReference>
<evidence type="ECO:0000256" key="8">
    <source>
        <dbReference type="RuleBase" id="RU364068"/>
    </source>
</evidence>
<dbReference type="PROSITE" id="PS00629">
    <property type="entry name" value="IMP_1"/>
    <property type="match status" value="1"/>
</dbReference>
<dbReference type="GO" id="GO:0008934">
    <property type="term" value="F:inositol monophosphate 1-phosphatase activity"/>
    <property type="evidence" value="ECO:0007669"/>
    <property type="project" value="InterPro"/>
</dbReference>
<dbReference type="AlphaFoldDB" id="A0A832DEG2"/>
<protein>
    <recommendedName>
        <fullName evidence="8">Inositol-1-monophosphatase</fullName>
        <ecNumber evidence="8">3.1.3.25</ecNumber>
    </recommendedName>
</protein>
<sequence>MIQDIIYIAKEAGEIIRNAHGTRFSVEIKSNNIKNLVTEIDKKSERTIIEFIKKKYPSHNILAEEGGETKSSSDYLWVIDPLDGTTNFAHGLPIFSVSIGLQFKNETVAGVVYDVMRDVIYSAEKGSGSFENAKKISVSSNEKIEESLLVTGFPYNVAENPEKVFEKFIEMLKVARAVRRLGSAAIDFCYVATGVFDGFWEVHLNPWDICAGKLIVEEAGGKVTDFNGNKISIFNKTILSTNGKIHNKMIELLNKV</sequence>